<reference evidence="3" key="3">
    <citation type="journal article" date="2017" name="Nature">
        <title>Genome sequence of the progenitor of the wheat D genome Aegilops tauschii.</title>
        <authorList>
            <person name="Luo M.C."/>
            <person name="Gu Y.Q."/>
            <person name="Puiu D."/>
            <person name="Wang H."/>
            <person name="Twardziok S.O."/>
            <person name="Deal K.R."/>
            <person name="Huo N."/>
            <person name="Zhu T."/>
            <person name="Wang L."/>
            <person name="Wang Y."/>
            <person name="McGuire P.E."/>
            <person name="Liu S."/>
            <person name="Long H."/>
            <person name="Ramasamy R.K."/>
            <person name="Rodriguez J.C."/>
            <person name="Van S.L."/>
            <person name="Yuan L."/>
            <person name="Wang Z."/>
            <person name="Xia Z."/>
            <person name="Xiao L."/>
            <person name="Anderson O.D."/>
            <person name="Ouyang S."/>
            <person name="Liang Y."/>
            <person name="Zimin A.V."/>
            <person name="Pertea G."/>
            <person name="Qi P."/>
            <person name="Bennetzen J.L."/>
            <person name="Dai X."/>
            <person name="Dawson M.W."/>
            <person name="Muller H.G."/>
            <person name="Kugler K."/>
            <person name="Rivarola-Duarte L."/>
            <person name="Spannagl M."/>
            <person name="Mayer K.F.X."/>
            <person name="Lu F.H."/>
            <person name="Bevan M.W."/>
            <person name="Leroy P."/>
            <person name="Li P."/>
            <person name="You F.M."/>
            <person name="Sun Q."/>
            <person name="Liu Z."/>
            <person name="Lyons E."/>
            <person name="Wicker T."/>
            <person name="Salzberg S.L."/>
            <person name="Devos K.M."/>
            <person name="Dvorak J."/>
        </authorList>
    </citation>
    <scope>NUCLEOTIDE SEQUENCE [LARGE SCALE GENOMIC DNA]</scope>
    <source>
        <strain evidence="3">cv. AL8/78</strain>
    </source>
</reference>
<reference evidence="3" key="5">
    <citation type="journal article" date="2021" name="G3 (Bethesda)">
        <title>Aegilops tauschii genome assembly Aet v5.0 features greater sequence contiguity and improved annotation.</title>
        <authorList>
            <person name="Wang L."/>
            <person name="Zhu T."/>
            <person name="Rodriguez J.C."/>
            <person name="Deal K.R."/>
            <person name="Dubcovsky J."/>
            <person name="McGuire P.E."/>
            <person name="Lux T."/>
            <person name="Spannagl M."/>
            <person name="Mayer K.F.X."/>
            <person name="Baldrich P."/>
            <person name="Meyers B.C."/>
            <person name="Huo N."/>
            <person name="Gu Y.Q."/>
            <person name="Zhou H."/>
            <person name="Devos K.M."/>
            <person name="Bennetzen J.L."/>
            <person name="Unver T."/>
            <person name="Budak H."/>
            <person name="Gulick P.J."/>
            <person name="Galiba G."/>
            <person name="Kalapos B."/>
            <person name="Nelson D.R."/>
            <person name="Li P."/>
            <person name="You F.M."/>
            <person name="Luo M.C."/>
            <person name="Dvorak J."/>
        </authorList>
    </citation>
    <scope>NUCLEOTIDE SEQUENCE [LARGE SCALE GENOMIC DNA]</scope>
    <source>
        <strain evidence="3">cv. AL8/78</strain>
    </source>
</reference>
<keyword evidence="4" id="KW-1185">Reference proteome</keyword>
<sequence length="520" mass="58830">PWTGGGQGVRHTAGGARRRGCTPPRRPRHIPWAQPRRHRYTLWRRGPRRAPRRRWRMSWRAQERESPPRTPTPTRTGTETTTAALTGVTAAAGAPCTGTLQRAPAASRTSSSGWRCPRYLAPWKLGRNGVDSGVAKRAQSTGRSSFVPPVGANVRPLQAVEVANGTPRERRTIYPDPTFAQSGRSRDSHDSSTLTEEVEMLKDENVNLLEKLGLAEEKFRQSEARTRELEKQVANLGDGLSMEVKLMKRREEMLVRKEQEIRKALISKNDKSEEITTLQQQLQSASEKAAVAERKLNEAESETKALRTMTQRMILSKEEMEEVVMKRCWLARYWGLAVQYGIYPDISMSKYEYWSSFAPLPLEYVTSAGLRAKDGGSNELEETDMLVHDLTVTAGEGNIETMLAVDKGLKELAFLKVEDAVLIALAQHHRPNVAELSDPDIKSSGDEKFTEAFDLSKEEEEDVLFKQAWLMYFWRRAKIHNVEEDIAEERLQMWVDRHGQQPTSHDAVDGMHLTAYTLPT</sequence>
<dbReference type="InterPro" id="IPR040321">
    <property type="entry name" value="SCD2-like"/>
</dbReference>
<organism evidence="3 4">
    <name type="scientific">Aegilops tauschii subsp. strangulata</name>
    <name type="common">Goatgrass</name>
    <dbReference type="NCBI Taxonomy" id="200361"/>
    <lineage>
        <taxon>Eukaryota</taxon>
        <taxon>Viridiplantae</taxon>
        <taxon>Streptophyta</taxon>
        <taxon>Embryophyta</taxon>
        <taxon>Tracheophyta</taxon>
        <taxon>Spermatophyta</taxon>
        <taxon>Magnoliopsida</taxon>
        <taxon>Liliopsida</taxon>
        <taxon>Poales</taxon>
        <taxon>Poaceae</taxon>
        <taxon>BOP clade</taxon>
        <taxon>Pooideae</taxon>
        <taxon>Triticodae</taxon>
        <taxon>Triticeae</taxon>
        <taxon>Triticinae</taxon>
        <taxon>Aegilops</taxon>
    </lineage>
</organism>
<dbReference type="PANTHER" id="PTHR31762:SF13">
    <property type="entry name" value="OS11G0520500 PROTEIN"/>
    <property type="match status" value="1"/>
</dbReference>
<keyword evidence="1" id="KW-0175">Coiled coil</keyword>
<name>A0A453HPX7_AEGTS</name>
<dbReference type="EnsemblPlants" id="AET4Gv20258700.27">
    <property type="protein sequence ID" value="AET4Gv20258700.27"/>
    <property type="gene ID" value="AET4Gv20258700"/>
</dbReference>
<dbReference type="Gramene" id="AET4Gv20258700.27">
    <property type="protein sequence ID" value="AET4Gv20258700.27"/>
    <property type="gene ID" value="AET4Gv20258700"/>
</dbReference>
<feature type="region of interest" description="Disordered" evidence="2">
    <location>
        <begin position="1"/>
        <end position="80"/>
    </location>
</feature>
<reference evidence="3" key="4">
    <citation type="submission" date="2019-03" db="UniProtKB">
        <authorList>
            <consortium name="EnsemblPlants"/>
        </authorList>
    </citation>
    <scope>IDENTIFICATION</scope>
</reference>
<feature type="compositionally biased region" description="Basic residues" evidence="2">
    <location>
        <begin position="16"/>
        <end position="57"/>
    </location>
</feature>
<evidence type="ECO:0000313" key="4">
    <source>
        <dbReference type="Proteomes" id="UP000015105"/>
    </source>
</evidence>
<proteinExistence type="predicted"/>
<dbReference type="AlphaFoldDB" id="A0A453HPX7"/>
<dbReference type="Proteomes" id="UP000015105">
    <property type="component" value="Chromosome 4D"/>
</dbReference>
<feature type="region of interest" description="Disordered" evidence="2">
    <location>
        <begin position="169"/>
        <end position="193"/>
    </location>
</feature>
<evidence type="ECO:0008006" key="5">
    <source>
        <dbReference type="Google" id="ProtNLM"/>
    </source>
</evidence>
<reference evidence="4" key="2">
    <citation type="journal article" date="2017" name="Nat. Plants">
        <title>The Aegilops tauschii genome reveals multiple impacts of transposons.</title>
        <authorList>
            <person name="Zhao G."/>
            <person name="Zou C."/>
            <person name="Li K."/>
            <person name="Wang K."/>
            <person name="Li T."/>
            <person name="Gao L."/>
            <person name="Zhang X."/>
            <person name="Wang H."/>
            <person name="Yang Z."/>
            <person name="Liu X."/>
            <person name="Jiang W."/>
            <person name="Mao L."/>
            <person name="Kong X."/>
            <person name="Jiao Y."/>
            <person name="Jia J."/>
        </authorList>
    </citation>
    <scope>NUCLEOTIDE SEQUENCE [LARGE SCALE GENOMIC DNA]</scope>
    <source>
        <strain evidence="4">cv. AL8/78</strain>
    </source>
</reference>
<evidence type="ECO:0000256" key="2">
    <source>
        <dbReference type="SAM" id="MobiDB-lite"/>
    </source>
</evidence>
<accession>A0A453HPX7</accession>
<reference evidence="4" key="1">
    <citation type="journal article" date="2014" name="Science">
        <title>Ancient hybridizations among the ancestral genomes of bread wheat.</title>
        <authorList>
            <consortium name="International Wheat Genome Sequencing Consortium,"/>
            <person name="Marcussen T."/>
            <person name="Sandve S.R."/>
            <person name="Heier L."/>
            <person name="Spannagl M."/>
            <person name="Pfeifer M."/>
            <person name="Jakobsen K.S."/>
            <person name="Wulff B.B."/>
            <person name="Steuernagel B."/>
            <person name="Mayer K.F."/>
            <person name="Olsen O.A."/>
        </authorList>
    </citation>
    <scope>NUCLEOTIDE SEQUENCE [LARGE SCALE GENOMIC DNA]</scope>
    <source>
        <strain evidence="4">cv. AL8/78</strain>
    </source>
</reference>
<evidence type="ECO:0000256" key="1">
    <source>
        <dbReference type="SAM" id="Coils"/>
    </source>
</evidence>
<feature type="coiled-coil region" evidence="1">
    <location>
        <begin position="268"/>
        <end position="309"/>
    </location>
</feature>
<protein>
    <recommendedName>
        <fullName evidence="5">Coiled-coil domain-containing protein SCD2</fullName>
    </recommendedName>
</protein>
<evidence type="ECO:0000313" key="3">
    <source>
        <dbReference type="EnsemblPlants" id="AET4Gv20258700.27"/>
    </source>
</evidence>
<dbReference type="PANTHER" id="PTHR31762">
    <property type="entry name" value="FAS-BINDING FACTOR-LIKE PROTEIN"/>
    <property type="match status" value="1"/>
</dbReference>
<dbReference type="GO" id="GO:0000911">
    <property type="term" value="P:cytokinesis by cell plate formation"/>
    <property type="evidence" value="ECO:0007669"/>
    <property type="project" value="InterPro"/>
</dbReference>